<dbReference type="AlphaFoldDB" id="A0A428T2V2"/>
<protein>
    <recommendedName>
        <fullName evidence="8">VOC domain-containing protein</fullName>
    </recommendedName>
</protein>
<feature type="domain" description="VOC" evidence="8">
    <location>
        <begin position="30"/>
        <end position="157"/>
    </location>
</feature>
<comment type="caution">
    <text evidence="9">The sequence shown here is derived from an EMBL/GenBank/DDBJ whole genome shotgun (WGS) entry which is preliminary data.</text>
</comment>
<dbReference type="Pfam" id="PF00903">
    <property type="entry name" value="Glyoxalase"/>
    <property type="match status" value="1"/>
</dbReference>
<organism evidence="9 10">
    <name type="scientific">Fusarium oligoseptatum</name>
    <dbReference type="NCBI Taxonomy" id="2604345"/>
    <lineage>
        <taxon>Eukaryota</taxon>
        <taxon>Fungi</taxon>
        <taxon>Dikarya</taxon>
        <taxon>Ascomycota</taxon>
        <taxon>Pezizomycotina</taxon>
        <taxon>Sordariomycetes</taxon>
        <taxon>Hypocreomycetidae</taxon>
        <taxon>Hypocreales</taxon>
        <taxon>Nectriaceae</taxon>
        <taxon>Fusarium</taxon>
        <taxon>Fusarium solani species complex</taxon>
    </lineage>
</organism>
<dbReference type="GO" id="GO:0008198">
    <property type="term" value="F:ferrous iron binding"/>
    <property type="evidence" value="ECO:0007669"/>
    <property type="project" value="InterPro"/>
</dbReference>
<evidence type="ECO:0000256" key="1">
    <source>
        <dbReference type="ARBA" id="ARBA00001954"/>
    </source>
</evidence>
<name>A0A428T2V2_9HYPO</name>
<evidence type="ECO:0000256" key="4">
    <source>
        <dbReference type="ARBA" id="ARBA00022797"/>
    </source>
</evidence>
<keyword evidence="3" id="KW-0479">Metal-binding</keyword>
<dbReference type="Proteomes" id="UP000287144">
    <property type="component" value="Unassembled WGS sequence"/>
</dbReference>
<comment type="cofactor">
    <cofactor evidence="1">
        <name>Fe(2+)</name>
        <dbReference type="ChEBI" id="CHEBI:29033"/>
    </cofactor>
</comment>
<keyword evidence="6" id="KW-0560">Oxidoreductase</keyword>
<keyword evidence="7" id="KW-0408">Iron</keyword>
<evidence type="ECO:0000256" key="5">
    <source>
        <dbReference type="ARBA" id="ARBA00022964"/>
    </source>
</evidence>
<evidence type="ECO:0000256" key="3">
    <source>
        <dbReference type="ARBA" id="ARBA00022723"/>
    </source>
</evidence>
<reference evidence="9 10" key="1">
    <citation type="submission" date="2017-06" db="EMBL/GenBank/DDBJ databases">
        <title>Comparative genomic analysis of Ambrosia Fusariam Clade fungi.</title>
        <authorList>
            <person name="Stajich J.E."/>
            <person name="Carrillo J."/>
            <person name="Kijimoto T."/>
            <person name="Eskalen A."/>
            <person name="O'Donnell K."/>
            <person name="Kasson M."/>
        </authorList>
    </citation>
    <scope>NUCLEOTIDE SEQUENCE [LARGE SCALE GENOMIC DNA]</scope>
    <source>
        <strain evidence="9 10">NRRL62579</strain>
    </source>
</reference>
<dbReference type="PROSITE" id="PS00082">
    <property type="entry name" value="EXTRADIOL_DIOXYGENAS"/>
    <property type="match status" value="1"/>
</dbReference>
<dbReference type="Gene3D" id="3.10.180.10">
    <property type="entry name" value="2,3-Dihydroxybiphenyl 1,2-Dioxygenase, domain 1"/>
    <property type="match status" value="1"/>
</dbReference>
<dbReference type="InterPro" id="IPR004360">
    <property type="entry name" value="Glyas_Fos-R_dOase_dom"/>
</dbReference>
<accession>A0A428T2V2</accession>
<evidence type="ECO:0000259" key="8">
    <source>
        <dbReference type="PROSITE" id="PS51819"/>
    </source>
</evidence>
<comment type="similarity">
    <text evidence="2">Belongs to the extradiol ring-cleavage dioxygenase family.</text>
</comment>
<keyword evidence="4" id="KW-0058">Aromatic hydrocarbons catabolism</keyword>
<evidence type="ECO:0000256" key="6">
    <source>
        <dbReference type="ARBA" id="ARBA00023002"/>
    </source>
</evidence>
<proteinExistence type="inferred from homology"/>
<evidence type="ECO:0000256" key="2">
    <source>
        <dbReference type="ARBA" id="ARBA00008784"/>
    </source>
</evidence>
<evidence type="ECO:0000313" key="9">
    <source>
        <dbReference type="EMBL" id="RSL96397.1"/>
    </source>
</evidence>
<dbReference type="PROSITE" id="PS51819">
    <property type="entry name" value="VOC"/>
    <property type="match status" value="1"/>
</dbReference>
<dbReference type="InterPro" id="IPR000486">
    <property type="entry name" value="Xdiol_ring_cleave_dOase_1/2"/>
</dbReference>
<dbReference type="EMBL" id="NKCK01000139">
    <property type="protein sequence ID" value="RSL96397.1"/>
    <property type="molecule type" value="Genomic_DNA"/>
</dbReference>
<dbReference type="SUPFAM" id="SSF54593">
    <property type="entry name" value="Glyoxalase/Bleomycin resistance protein/Dihydroxybiphenyl dioxygenase"/>
    <property type="match status" value="1"/>
</dbReference>
<gene>
    <name evidence="9" type="ORF">CEP52_011494</name>
</gene>
<dbReference type="InterPro" id="IPR037523">
    <property type="entry name" value="VOC_core"/>
</dbReference>
<keyword evidence="5" id="KW-0223">Dioxygenase</keyword>
<keyword evidence="10" id="KW-1185">Reference proteome</keyword>
<evidence type="ECO:0000256" key="7">
    <source>
        <dbReference type="ARBA" id="ARBA00023004"/>
    </source>
</evidence>
<sequence length="216" mass="24716">MADISEHAKAFQKNDLGYDEVGDTVLRPHYFAHVVLRTANYLPMRNFYKTFLGGHATYENEKLCFITYDEEHHRVAIINLADTGPKIASSAGLELDTDCRDETEHIAYAFKSLEDLAVAYRQRKARGIVPVWSVNHGPTTSMYYKDPDGNKIEVQVDNFDTVQETTEFFHTKEFAENPIGVDFDPEDLIRRLRSGEDPKAIMKRPNIGPRTSFNRP</sequence>
<dbReference type="InterPro" id="IPR029068">
    <property type="entry name" value="Glyas_Bleomycin-R_OHBP_Dase"/>
</dbReference>
<dbReference type="GO" id="GO:0051213">
    <property type="term" value="F:dioxygenase activity"/>
    <property type="evidence" value="ECO:0007669"/>
    <property type="project" value="UniProtKB-KW"/>
</dbReference>
<evidence type="ECO:0000313" key="10">
    <source>
        <dbReference type="Proteomes" id="UP000287144"/>
    </source>
</evidence>